<feature type="transmembrane region" description="Helical" evidence="1">
    <location>
        <begin position="63"/>
        <end position="88"/>
    </location>
</feature>
<keyword evidence="1" id="KW-0812">Transmembrane</keyword>
<evidence type="ECO:0000256" key="1">
    <source>
        <dbReference type="SAM" id="Phobius"/>
    </source>
</evidence>
<sequence>MPPVKKTKSTSALLWDLLTFDRLVTGPVIHLIYWAGLGVVALFAFSVVGAAVGLALKEPGIGSLLLAFPVLIAGLLVAGAMVLLWRAFCEFYVAIFRISEDLRALRQTSDADHASILSRPPPEA</sequence>
<accession>A0A0P0P1D9</accession>
<proteinExistence type="predicted"/>
<dbReference type="EMBL" id="CP013002">
    <property type="protein sequence ID" value="ALL14313.1"/>
    <property type="molecule type" value="Genomic_DNA"/>
</dbReference>
<reference evidence="2 3" key="1">
    <citation type="submission" date="2015-10" db="EMBL/GenBank/DDBJ databases">
        <title>Conservation of the essential genome among Caulobacter and Brevundimonas species.</title>
        <authorList>
            <person name="Scott D."/>
            <person name="Ely B."/>
        </authorList>
    </citation>
    <scope>NUCLEOTIDE SEQUENCE [LARGE SCALE GENOMIC DNA]</scope>
    <source>
        <strain evidence="2 3">CB4</strain>
    </source>
</reference>
<keyword evidence="1" id="KW-0472">Membrane</keyword>
<evidence type="ECO:0000313" key="2">
    <source>
        <dbReference type="EMBL" id="ALL14313.1"/>
    </source>
</evidence>
<dbReference type="OrthoDB" id="7210529at2"/>
<gene>
    <name evidence="2" type="ORF">AQ619_13700</name>
</gene>
<dbReference type="AlphaFoldDB" id="A0A0P0P1D9"/>
<evidence type="ECO:0008006" key="4">
    <source>
        <dbReference type="Google" id="ProtNLM"/>
    </source>
</evidence>
<dbReference type="Pfam" id="PF14110">
    <property type="entry name" value="DUF4282"/>
    <property type="match status" value="1"/>
</dbReference>
<organism evidence="2 3">
    <name type="scientific">Caulobacter henricii</name>
    <dbReference type="NCBI Taxonomy" id="69395"/>
    <lineage>
        <taxon>Bacteria</taxon>
        <taxon>Pseudomonadati</taxon>
        <taxon>Pseudomonadota</taxon>
        <taxon>Alphaproteobacteria</taxon>
        <taxon>Caulobacterales</taxon>
        <taxon>Caulobacteraceae</taxon>
        <taxon>Caulobacter</taxon>
    </lineage>
</organism>
<evidence type="ECO:0000313" key="3">
    <source>
        <dbReference type="Proteomes" id="UP000056905"/>
    </source>
</evidence>
<protein>
    <recommendedName>
        <fullName evidence="4">DUF4282 domain-containing protein</fullName>
    </recommendedName>
</protein>
<dbReference type="Proteomes" id="UP000056905">
    <property type="component" value="Chromosome"/>
</dbReference>
<feature type="transmembrane region" description="Helical" evidence="1">
    <location>
        <begin position="31"/>
        <end position="56"/>
    </location>
</feature>
<keyword evidence="3" id="KW-1185">Reference proteome</keyword>
<dbReference type="InterPro" id="IPR025557">
    <property type="entry name" value="DUF4282"/>
</dbReference>
<keyword evidence="1" id="KW-1133">Transmembrane helix</keyword>
<name>A0A0P0P1D9_9CAUL</name>
<dbReference type="KEGG" id="chq:AQ619_13700"/>